<protein>
    <recommendedName>
        <fullName evidence="3">N-acetyltransferase domain-containing protein</fullName>
    </recommendedName>
</protein>
<dbReference type="STRING" id="37928.SAMN04489742_0054"/>
<name>A0A1H0XKF0_9MICC</name>
<dbReference type="AlphaFoldDB" id="A0A1H0XKF0"/>
<organism evidence="1 2">
    <name type="scientific">Crystallibacter crystallopoietes</name>
    <dbReference type="NCBI Taxonomy" id="37928"/>
    <lineage>
        <taxon>Bacteria</taxon>
        <taxon>Bacillati</taxon>
        <taxon>Actinomycetota</taxon>
        <taxon>Actinomycetes</taxon>
        <taxon>Micrococcales</taxon>
        <taxon>Micrococcaceae</taxon>
        <taxon>Crystallibacter</taxon>
    </lineage>
</organism>
<reference evidence="1 2" key="1">
    <citation type="submission" date="2016-10" db="EMBL/GenBank/DDBJ databases">
        <authorList>
            <person name="de Groot N.N."/>
        </authorList>
    </citation>
    <scope>NUCLEOTIDE SEQUENCE [LARGE SCALE GENOMIC DNA]</scope>
    <source>
        <strain evidence="1 2">DSM 20117</strain>
    </source>
</reference>
<evidence type="ECO:0000313" key="2">
    <source>
        <dbReference type="Proteomes" id="UP000181917"/>
    </source>
</evidence>
<dbReference type="EMBL" id="FNKH01000001">
    <property type="protein sequence ID" value="SDQ03269.1"/>
    <property type="molecule type" value="Genomic_DNA"/>
</dbReference>
<evidence type="ECO:0008006" key="3">
    <source>
        <dbReference type="Google" id="ProtNLM"/>
    </source>
</evidence>
<evidence type="ECO:0000313" key="1">
    <source>
        <dbReference type="EMBL" id="SDQ03269.1"/>
    </source>
</evidence>
<accession>A0A1H0XKF0</accession>
<dbReference type="Proteomes" id="UP000181917">
    <property type="component" value="Unassembled WGS sequence"/>
</dbReference>
<sequence length="292" mass="32021">MNGLPGPLINVRPAEETDLPLMSSWQCAYVPEGLFPRLGEAFVRRWHKTFLDTPRGIALIAEAGAPDAVIPLGFLIGSTDQVRDVNETLHGRRTGLILSALAALACRPRLWVPFVRTRGRTYLQRIAFPREDRGLQERTPDRNLPGGRVTAVIQPLPWLLRPEVPVPAACWSATSSFWPAMPALPRAELVAAAGAGGAGPFYERLGWTAIEEHLSRDDSRVPDLPLRAGRRARVMTGGRIEAARRTAFRQAGTLMLRAQNTDCTAAATGTTAESTCRFIGPDFLRSSPQEQR</sequence>
<gene>
    <name evidence="1" type="ORF">SAMN04489742_0054</name>
</gene>
<proteinExistence type="predicted"/>
<keyword evidence="2" id="KW-1185">Reference proteome</keyword>
<dbReference type="RefSeq" id="WP_011776967.1">
    <property type="nucleotide sequence ID" value="NZ_FNKH01000001.1"/>
</dbReference>